<name>A0A3G9IZZ6_9BACL</name>
<protein>
    <submittedName>
        <fullName evidence="1">Uncharacterized protein</fullName>
    </submittedName>
</protein>
<dbReference type="AlphaFoldDB" id="A0A3G9IZZ6"/>
<evidence type="ECO:0000313" key="2">
    <source>
        <dbReference type="Proteomes" id="UP000275368"/>
    </source>
</evidence>
<keyword evidence="2" id="KW-1185">Reference proteome</keyword>
<organism evidence="1 2">
    <name type="scientific">Paenibacillus baekrokdamisoli</name>
    <dbReference type="NCBI Taxonomy" id="1712516"/>
    <lineage>
        <taxon>Bacteria</taxon>
        <taxon>Bacillati</taxon>
        <taxon>Bacillota</taxon>
        <taxon>Bacilli</taxon>
        <taxon>Bacillales</taxon>
        <taxon>Paenibacillaceae</taxon>
        <taxon>Paenibacillus</taxon>
    </lineage>
</organism>
<dbReference type="KEGG" id="pbk:Back11_30100"/>
<gene>
    <name evidence="1" type="ORF">Back11_30100</name>
</gene>
<sequence>MENDHMYDIRPLISYMWSFFVRLKKRVKRAQFTFDQVLDLVIGNGEKYVLADPFSRRPHPSQVFYSHRV</sequence>
<proteinExistence type="predicted"/>
<reference evidence="1 2" key="1">
    <citation type="submission" date="2018-11" db="EMBL/GenBank/DDBJ databases">
        <title>Complete genome sequence of Paenibacillus baekrokdamisoli strain KCTC 33723.</title>
        <authorList>
            <person name="Kang S.W."/>
            <person name="Lee K.C."/>
            <person name="Kim K.K."/>
            <person name="Kim J.S."/>
            <person name="Kim D.S."/>
            <person name="Ko S.H."/>
            <person name="Yang S.H."/>
            <person name="Lee J.S."/>
        </authorList>
    </citation>
    <scope>NUCLEOTIDE SEQUENCE [LARGE SCALE GENOMIC DNA]</scope>
    <source>
        <strain evidence="1 2">KCTC 33723</strain>
    </source>
</reference>
<dbReference type="EMBL" id="AP019308">
    <property type="protein sequence ID" value="BBH21665.1"/>
    <property type="molecule type" value="Genomic_DNA"/>
</dbReference>
<accession>A0A3G9IZZ6</accession>
<dbReference type="Proteomes" id="UP000275368">
    <property type="component" value="Chromosome"/>
</dbReference>
<evidence type="ECO:0000313" key="1">
    <source>
        <dbReference type="EMBL" id="BBH21665.1"/>
    </source>
</evidence>